<dbReference type="Gene3D" id="3.40.1010.10">
    <property type="entry name" value="Cobalt-precorrin-4 Transmethylase, Domain 1"/>
    <property type="match status" value="1"/>
</dbReference>
<reference evidence="8 9" key="1">
    <citation type="submission" date="2020-08" db="EMBL/GenBank/DDBJ databases">
        <authorList>
            <person name="Ren C."/>
            <person name="Gu Y."/>
            <person name="Xu Y."/>
        </authorList>
    </citation>
    <scope>NUCLEOTIDE SEQUENCE [LARGE SCALE GENOMIC DNA]</scope>
    <source>
        <strain evidence="8 9">LBM18003</strain>
    </source>
</reference>
<dbReference type="PANTHER" id="PTHR43182">
    <property type="entry name" value="COBALT-PRECORRIN-6B C(15)-METHYLTRANSFERASE (DECARBOXYLATING)"/>
    <property type="match status" value="1"/>
</dbReference>
<dbReference type="Pfam" id="PF13847">
    <property type="entry name" value="Methyltransf_31"/>
    <property type="match status" value="1"/>
</dbReference>
<keyword evidence="4 8" id="KW-0808">Transferase</keyword>
<dbReference type="InterPro" id="IPR014776">
    <property type="entry name" value="4pyrrole_Mease_sub2"/>
</dbReference>
<keyword evidence="5" id="KW-0949">S-adenosyl-L-methionine</keyword>
<dbReference type="InterPro" id="IPR050714">
    <property type="entry name" value="Cobalamin_biosynth_MTase"/>
</dbReference>
<dbReference type="InterPro" id="IPR029063">
    <property type="entry name" value="SAM-dependent_MTases_sf"/>
</dbReference>
<organism evidence="8 9">
    <name type="scientific">Caproicibacterium amylolyticum</name>
    <dbReference type="NCBI Taxonomy" id="2766537"/>
    <lineage>
        <taxon>Bacteria</taxon>
        <taxon>Bacillati</taxon>
        <taxon>Bacillota</taxon>
        <taxon>Clostridia</taxon>
        <taxon>Eubacteriales</taxon>
        <taxon>Oscillospiraceae</taxon>
        <taxon>Caproicibacterium</taxon>
    </lineage>
</organism>
<dbReference type="Proteomes" id="UP000516046">
    <property type="component" value="Chromosome"/>
</dbReference>
<evidence type="ECO:0000256" key="3">
    <source>
        <dbReference type="ARBA" id="ARBA00022603"/>
    </source>
</evidence>
<dbReference type="Gene3D" id="3.40.50.150">
    <property type="entry name" value="Vaccinia Virus protein VP39"/>
    <property type="match status" value="1"/>
</dbReference>
<evidence type="ECO:0000313" key="9">
    <source>
        <dbReference type="Proteomes" id="UP000516046"/>
    </source>
</evidence>
<name>A0A7G9WH51_9FIRM</name>
<evidence type="ECO:0000256" key="1">
    <source>
        <dbReference type="ARBA" id="ARBA00004953"/>
    </source>
</evidence>
<dbReference type="Gene3D" id="3.30.950.10">
    <property type="entry name" value="Methyltransferase, Cobalt-precorrin-4 Transmethylase, Domain 2"/>
    <property type="match status" value="1"/>
</dbReference>
<proteinExistence type="inferred from homology"/>
<accession>A0A7G9WH51</accession>
<evidence type="ECO:0000256" key="4">
    <source>
        <dbReference type="ARBA" id="ARBA00022679"/>
    </source>
</evidence>
<evidence type="ECO:0000256" key="2">
    <source>
        <dbReference type="ARBA" id="ARBA00022573"/>
    </source>
</evidence>
<dbReference type="InterPro" id="IPR025714">
    <property type="entry name" value="Methyltranfer_dom"/>
</dbReference>
<gene>
    <name evidence="8" type="primary">cbiT</name>
    <name evidence="8" type="ORF">H6X83_14045</name>
</gene>
<dbReference type="GO" id="GO:0032259">
    <property type="term" value="P:methylation"/>
    <property type="evidence" value="ECO:0007669"/>
    <property type="project" value="UniProtKB-KW"/>
</dbReference>
<feature type="domain" description="Methyltransferase" evidence="7">
    <location>
        <begin position="245"/>
        <end position="310"/>
    </location>
</feature>
<dbReference type="KEGG" id="caml:H6X83_14045"/>
<evidence type="ECO:0000259" key="6">
    <source>
        <dbReference type="Pfam" id="PF00590"/>
    </source>
</evidence>
<dbReference type="GO" id="GO:0008276">
    <property type="term" value="F:protein methyltransferase activity"/>
    <property type="evidence" value="ECO:0007669"/>
    <property type="project" value="InterPro"/>
</dbReference>
<keyword evidence="2" id="KW-0169">Cobalamin biosynthesis</keyword>
<keyword evidence="9" id="KW-1185">Reference proteome</keyword>
<dbReference type="AlphaFoldDB" id="A0A7G9WH51"/>
<dbReference type="SUPFAM" id="SSF53335">
    <property type="entry name" value="S-adenosyl-L-methionine-dependent methyltransferases"/>
    <property type="match status" value="1"/>
</dbReference>
<dbReference type="CDD" id="cd02440">
    <property type="entry name" value="AdoMet_MTases"/>
    <property type="match status" value="1"/>
</dbReference>
<dbReference type="InterPro" id="IPR012818">
    <property type="entry name" value="CbiE"/>
</dbReference>
<dbReference type="RefSeq" id="WP_212507078.1">
    <property type="nucleotide sequence ID" value="NZ_CP060696.1"/>
</dbReference>
<keyword evidence="3 8" id="KW-0489">Methyltransferase</keyword>
<dbReference type="NCBIfam" id="TIGR02469">
    <property type="entry name" value="CbiT"/>
    <property type="match status" value="1"/>
</dbReference>
<evidence type="ECO:0000313" key="8">
    <source>
        <dbReference type="EMBL" id="QNO18013.1"/>
    </source>
</evidence>
<dbReference type="InterPro" id="IPR014777">
    <property type="entry name" value="4pyrrole_Mease_sub1"/>
</dbReference>
<sequence>MKRKVYLVGAGVGGTQGLTAEAAEVLARCGGVFGEKQLLEILPAGCRKLEQTAPEKIRAYLDSHPEIGEAAAVFYGDPGLHGDAARLRAALEDSYTVQGIAGVSSIAYFCARVGCGWADAKLLPTDTLPAQVGSAVRINKRTFLLASRRCRVQDVCARLCSGGLGRLQIVVGEHLGTDRERILCGSAEELSIQKFSQLCVLYIENAEPMQKEVRTCIPDDEFFHSGVPMTKCEVRAVSVGKLCLHSGSVVYDIGCGTGSVSVECALQAKAGIVYAIDKNRAALKLTAQNRQKFGVYNVKAVEGEAPEVLKGLPAPDCVFIGGSTGNLPEILEEVLQKNPKARIVLNAISLETVTQAIQCMERFALADVDIAQISVAKSRPAGGHKLMQAQNPVYVISGEGTASN</sequence>
<dbReference type="CDD" id="cd11644">
    <property type="entry name" value="Precorrin-6Y-MT"/>
    <property type="match status" value="1"/>
</dbReference>
<dbReference type="PANTHER" id="PTHR43182:SF1">
    <property type="entry name" value="COBALT-PRECORRIN-7 C(5)-METHYLTRANSFERASE"/>
    <property type="match status" value="1"/>
</dbReference>
<evidence type="ECO:0000256" key="5">
    <source>
        <dbReference type="ARBA" id="ARBA00022691"/>
    </source>
</evidence>
<dbReference type="Pfam" id="PF00590">
    <property type="entry name" value="TP_methylase"/>
    <property type="match status" value="1"/>
</dbReference>
<dbReference type="InterPro" id="IPR023475">
    <property type="entry name" value="CbiT"/>
</dbReference>
<dbReference type="HAMAP" id="MF_00786">
    <property type="entry name" value="CbiT"/>
    <property type="match status" value="1"/>
</dbReference>
<dbReference type="SUPFAM" id="SSF53790">
    <property type="entry name" value="Tetrapyrrole methylase"/>
    <property type="match status" value="1"/>
</dbReference>
<dbReference type="UniPathway" id="UPA00148"/>
<dbReference type="EMBL" id="CP060696">
    <property type="protein sequence ID" value="QNO18013.1"/>
    <property type="molecule type" value="Genomic_DNA"/>
</dbReference>
<dbReference type="GO" id="GO:0009236">
    <property type="term" value="P:cobalamin biosynthetic process"/>
    <property type="evidence" value="ECO:0007669"/>
    <property type="project" value="UniProtKB-UniPathway"/>
</dbReference>
<evidence type="ECO:0000259" key="7">
    <source>
        <dbReference type="Pfam" id="PF13847"/>
    </source>
</evidence>
<dbReference type="InterPro" id="IPR000878">
    <property type="entry name" value="4pyrrol_Mease"/>
</dbReference>
<feature type="domain" description="Tetrapyrrole methylase" evidence="6">
    <location>
        <begin position="4"/>
        <end position="190"/>
    </location>
</feature>
<protein>
    <submittedName>
        <fullName evidence="8">Precorrin-6Y C5,15-methyltransferase (Decarboxylating) subunit CbiT</fullName>
    </submittedName>
</protein>
<dbReference type="InterPro" id="IPR035996">
    <property type="entry name" value="4pyrrol_Methylase_sf"/>
</dbReference>
<dbReference type="InterPro" id="IPR014008">
    <property type="entry name" value="Cbl_synth_MTase_CbiT"/>
</dbReference>
<comment type="pathway">
    <text evidence="1">Cofactor biosynthesis; adenosylcobalamin biosynthesis.</text>
</comment>